<dbReference type="InterPro" id="IPR052518">
    <property type="entry name" value="CHR_Transporter"/>
</dbReference>
<sequence length="198" mass="21712">MSNSLPSVLLVSMNWHDWLQLFLHYMMLSLLSIGGAISTLPDMHRYLVVQQNWLTDAQFNASVAIAQAAPGPNVLFIALLGWNVGMNAGGMWTGLLGVFITMTGILVPSTTLTYVAASWGHANRELRSVRAFKLGMAPIVIGLLVATGWIMAASHDQASKDWPLWLMTVVCTIVVWRTRLHLLWLLAGGALLGWFGLI</sequence>
<evidence type="ECO:0000256" key="2">
    <source>
        <dbReference type="ARBA" id="ARBA00005262"/>
    </source>
</evidence>
<dbReference type="PANTHER" id="PTHR43663:SF1">
    <property type="entry name" value="CHROMATE TRANSPORTER"/>
    <property type="match status" value="1"/>
</dbReference>
<name>A0A318JD03_9BURK</name>
<dbReference type="OrthoDB" id="556585at2"/>
<keyword evidence="4 7" id="KW-0812">Transmembrane</keyword>
<evidence type="ECO:0000313" key="9">
    <source>
        <dbReference type="Proteomes" id="UP000247792"/>
    </source>
</evidence>
<evidence type="ECO:0000256" key="6">
    <source>
        <dbReference type="ARBA" id="ARBA00023136"/>
    </source>
</evidence>
<dbReference type="GO" id="GO:0015109">
    <property type="term" value="F:chromate transmembrane transporter activity"/>
    <property type="evidence" value="ECO:0007669"/>
    <property type="project" value="InterPro"/>
</dbReference>
<keyword evidence="5 7" id="KW-1133">Transmembrane helix</keyword>
<protein>
    <submittedName>
        <fullName evidence="8">Chromate transporter</fullName>
    </submittedName>
</protein>
<evidence type="ECO:0000256" key="1">
    <source>
        <dbReference type="ARBA" id="ARBA00004651"/>
    </source>
</evidence>
<feature type="transmembrane region" description="Helical" evidence="7">
    <location>
        <begin position="61"/>
        <end position="82"/>
    </location>
</feature>
<dbReference type="GO" id="GO:0005886">
    <property type="term" value="C:plasma membrane"/>
    <property type="evidence" value="ECO:0007669"/>
    <property type="project" value="UniProtKB-SubCell"/>
</dbReference>
<evidence type="ECO:0000256" key="4">
    <source>
        <dbReference type="ARBA" id="ARBA00022692"/>
    </source>
</evidence>
<dbReference type="Pfam" id="PF02417">
    <property type="entry name" value="Chromate_transp"/>
    <property type="match status" value="1"/>
</dbReference>
<feature type="transmembrane region" description="Helical" evidence="7">
    <location>
        <begin position="20"/>
        <end position="40"/>
    </location>
</feature>
<reference evidence="8 9" key="1">
    <citation type="submission" date="2018-05" db="EMBL/GenBank/DDBJ databases">
        <title>Genomic Encyclopedia of Type Strains, Phase IV (KMG-IV): sequencing the most valuable type-strain genomes for metagenomic binning, comparative biology and taxonomic classification.</title>
        <authorList>
            <person name="Goeker M."/>
        </authorList>
    </citation>
    <scope>NUCLEOTIDE SEQUENCE [LARGE SCALE GENOMIC DNA]</scope>
    <source>
        <strain evidence="8 9">DSM 19792</strain>
    </source>
</reference>
<accession>A0A318JD03</accession>
<dbReference type="PANTHER" id="PTHR43663">
    <property type="entry name" value="CHROMATE TRANSPORT PROTEIN-RELATED"/>
    <property type="match status" value="1"/>
</dbReference>
<dbReference type="EMBL" id="QJKB01000002">
    <property type="protein sequence ID" value="PXX44820.1"/>
    <property type="molecule type" value="Genomic_DNA"/>
</dbReference>
<proteinExistence type="inferred from homology"/>
<comment type="subcellular location">
    <subcellularLocation>
        <location evidence="1">Cell membrane</location>
        <topology evidence="1">Multi-pass membrane protein</topology>
    </subcellularLocation>
</comment>
<comment type="caution">
    <text evidence="8">The sequence shown here is derived from an EMBL/GenBank/DDBJ whole genome shotgun (WGS) entry which is preliminary data.</text>
</comment>
<dbReference type="Proteomes" id="UP000247792">
    <property type="component" value="Unassembled WGS sequence"/>
</dbReference>
<organism evidence="8 9">
    <name type="scientific">Undibacterium pigrum</name>
    <dbReference type="NCBI Taxonomy" id="401470"/>
    <lineage>
        <taxon>Bacteria</taxon>
        <taxon>Pseudomonadati</taxon>
        <taxon>Pseudomonadota</taxon>
        <taxon>Betaproteobacteria</taxon>
        <taxon>Burkholderiales</taxon>
        <taxon>Oxalobacteraceae</taxon>
        <taxon>Undibacterium</taxon>
    </lineage>
</organism>
<feature type="transmembrane region" description="Helical" evidence="7">
    <location>
        <begin position="164"/>
        <end position="197"/>
    </location>
</feature>
<feature type="transmembrane region" description="Helical" evidence="7">
    <location>
        <begin position="94"/>
        <end position="119"/>
    </location>
</feature>
<feature type="transmembrane region" description="Helical" evidence="7">
    <location>
        <begin position="131"/>
        <end position="152"/>
    </location>
</feature>
<evidence type="ECO:0000256" key="3">
    <source>
        <dbReference type="ARBA" id="ARBA00022475"/>
    </source>
</evidence>
<evidence type="ECO:0000313" key="8">
    <source>
        <dbReference type="EMBL" id="PXX44820.1"/>
    </source>
</evidence>
<evidence type="ECO:0000256" key="5">
    <source>
        <dbReference type="ARBA" id="ARBA00022989"/>
    </source>
</evidence>
<keyword evidence="6 7" id="KW-0472">Membrane</keyword>
<gene>
    <name evidence="8" type="ORF">DFR42_10232</name>
</gene>
<keyword evidence="9" id="KW-1185">Reference proteome</keyword>
<dbReference type="InterPro" id="IPR003370">
    <property type="entry name" value="Chromate_transpt"/>
</dbReference>
<comment type="similarity">
    <text evidence="2">Belongs to the chromate ion transporter (CHR) (TC 2.A.51) family.</text>
</comment>
<keyword evidence="3" id="KW-1003">Cell membrane</keyword>
<dbReference type="AlphaFoldDB" id="A0A318JD03"/>
<evidence type="ECO:0000256" key="7">
    <source>
        <dbReference type="SAM" id="Phobius"/>
    </source>
</evidence>
<dbReference type="RefSeq" id="WP_110254317.1">
    <property type="nucleotide sequence ID" value="NZ_QJKB01000002.1"/>
</dbReference>